<sequence length="358" mass="37350">MTVGTLLARATRRTVLAHVRHVRPVDPYRAEGLVARVYAQVEQDFGMLAPPVALHSPAPQVLAASWAMLRETLVATGAAGRPAKEAVAAAVSMANRCPYCVDVHGATLIGLLPTLDGAGPAVDRLDDGEWGPLSRWARRPSPHGPAGPPPAPPEQLPELVGVAVVFHYLNRMVNVFLRDSPLPDTPSVARGMVHRTAARVMGALARRPRPPGAALALLPEVAPPADLAWAGPTVLAEAMARSYAAIGDAGRQVVPAGVRELVVARCADPQEGPTGVSARPWVDDAVTALSPAHRPAGRLALLTAFASYQVTDAVVADFRAHHPGDDALVAVTAWAALTAARRYGPALAGVPDAMEPTG</sequence>
<proteinExistence type="predicted"/>
<dbReference type="Pfam" id="PF02627">
    <property type="entry name" value="CMD"/>
    <property type="match status" value="1"/>
</dbReference>
<dbReference type="Gene3D" id="1.20.1290.10">
    <property type="entry name" value="AhpD-like"/>
    <property type="match status" value="1"/>
</dbReference>
<dbReference type="EMBL" id="JAFEUO010000006">
    <property type="protein sequence ID" value="MBM7085265.1"/>
    <property type="molecule type" value="Genomic_DNA"/>
</dbReference>
<keyword evidence="4" id="KW-1185">Reference proteome</keyword>
<comment type="caution">
    <text evidence="3">The sequence shown here is derived from an EMBL/GenBank/DDBJ whole genome shotgun (WGS) entry which is preliminary data.</text>
</comment>
<organism evidence="3 4">
    <name type="scientific">Micromonospora humidisoli</name>
    <dbReference type="NCBI Taxonomy" id="2807622"/>
    <lineage>
        <taxon>Bacteria</taxon>
        <taxon>Bacillati</taxon>
        <taxon>Actinomycetota</taxon>
        <taxon>Actinomycetes</taxon>
        <taxon>Micromonosporales</taxon>
        <taxon>Micromonosporaceae</taxon>
        <taxon>Micromonospora</taxon>
    </lineage>
</organism>
<protein>
    <submittedName>
        <fullName evidence="3">Carboxymuconolactone decarboxylase family protein</fullName>
    </submittedName>
</protein>
<evidence type="ECO:0000256" key="1">
    <source>
        <dbReference type="SAM" id="MobiDB-lite"/>
    </source>
</evidence>
<dbReference type="InterPro" id="IPR029032">
    <property type="entry name" value="AhpD-like"/>
</dbReference>
<dbReference type="InterPro" id="IPR003779">
    <property type="entry name" value="CMD-like"/>
</dbReference>
<accession>A0ABS2JFG1</accession>
<feature type="domain" description="Carboxymuconolactone decarboxylase-like" evidence="2">
    <location>
        <begin position="63"/>
        <end position="107"/>
    </location>
</feature>
<name>A0ABS2JFG1_9ACTN</name>
<evidence type="ECO:0000313" key="3">
    <source>
        <dbReference type="EMBL" id="MBM7085265.1"/>
    </source>
</evidence>
<reference evidence="3 4" key="1">
    <citation type="submission" date="2021-02" db="EMBL/GenBank/DDBJ databases">
        <authorList>
            <person name="Lee D.-H."/>
        </authorList>
    </citation>
    <scope>NUCLEOTIDE SEQUENCE [LARGE SCALE GENOMIC DNA]</scope>
    <source>
        <strain evidence="3 4">MMS20-R2-29</strain>
    </source>
</reference>
<evidence type="ECO:0000313" key="4">
    <source>
        <dbReference type="Proteomes" id="UP000809587"/>
    </source>
</evidence>
<dbReference type="SUPFAM" id="SSF69118">
    <property type="entry name" value="AhpD-like"/>
    <property type="match status" value="1"/>
</dbReference>
<evidence type="ECO:0000259" key="2">
    <source>
        <dbReference type="Pfam" id="PF02627"/>
    </source>
</evidence>
<feature type="compositionally biased region" description="Pro residues" evidence="1">
    <location>
        <begin position="142"/>
        <end position="154"/>
    </location>
</feature>
<gene>
    <name evidence="3" type="ORF">JQN84_22335</name>
</gene>
<feature type="region of interest" description="Disordered" evidence="1">
    <location>
        <begin position="133"/>
        <end position="154"/>
    </location>
</feature>
<dbReference type="Proteomes" id="UP000809587">
    <property type="component" value="Unassembled WGS sequence"/>
</dbReference>